<dbReference type="OrthoDB" id="582337at2"/>
<keyword evidence="3 6" id="KW-0812">Transmembrane</keyword>
<reference evidence="9" key="1">
    <citation type="submission" date="2016-10" db="EMBL/GenBank/DDBJ databases">
        <authorList>
            <person name="Varghese N."/>
            <person name="Submissions S."/>
        </authorList>
    </citation>
    <scope>NUCLEOTIDE SEQUENCE [LARGE SCALE GENOMIC DNA]</scope>
    <source>
        <strain evidence="9">IBRC-M 10403</strain>
    </source>
</reference>
<dbReference type="PANTHER" id="PTHR34187">
    <property type="entry name" value="FGR18P"/>
    <property type="match status" value="1"/>
</dbReference>
<dbReference type="Proteomes" id="UP000199501">
    <property type="component" value="Unassembled WGS sequence"/>
</dbReference>
<protein>
    <submittedName>
        <fullName evidence="8">Putative membrane protein</fullName>
    </submittedName>
</protein>
<evidence type="ECO:0000256" key="4">
    <source>
        <dbReference type="ARBA" id="ARBA00022989"/>
    </source>
</evidence>
<feature type="transmembrane region" description="Helical" evidence="6">
    <location>
        <begin position="56"/>
        <end position="74"/>
    </location>
</feature>
<accession>A0A1G6WZZ3</accession>
<sequence length="118" mass="12705">MRETKTEEGEEPDYRFTLANERTFLAWVRTALALVAGGVAVAQYLPDLGAPLPRSVIGVALIALGAVLAALSHRRWRRTQRAMRLGRPLPATPQIPLLAFGVTAVAIGVLVLVLTNGH</sequence>
<keyword evidence="2" id="KW-1003">Cell membrane</keyword>
<evidence type="ECO:0000259" key="7">
    <source>
        <dbReference type="Pfam" id="PF02656"/>
    </source>
</evidence>
<dbReference type="PANTHER" id="PTHR34187:SF2">
    <property type="entry name" value="DUF202 DOMAIN-CONTAINING PROTEIN"/>
    <property type="match status" value="1"/>
</dbReference>
<keyword evidence="5 6" id="KW-0472">Membrane</keyword>
<dbReference type="AlphaFoldDB" id="A0A1G6WZZ3"/>
<evidence type="ECO:0000256" key="6">
    <source>
        <dbReference type="SAM" id="Phobius"/>
    </source>
</evidence>
<keyword evidence="9" id="KW-1185">Reference proteome</keyword>
<evidence type="ECO:0000313" key="8">
    <source>
        <dbReference type="EMBL" id="SDD71540.1"/>
    </source>
</evidence>
<dbReference type="InterPro" id="IPR052053">
    <property type="entry name" value="IM_YidH-like"/>
</dbReference>
<evidence type="ECO:0000256" key="3">
    <source>
        <dbReference type="ARBA" id="ARBA00022692"/>
    </source>
</evidence>
<evidence type="ECO:0000256" key="5">
    <source>
        <dbReference type="ARBA" id="ARBA00023136"/>
    </source>
</evidence>
<dbReference type="EMBL" id="FMZZ01000016">
    <property type="protein sequence ID" value="SDD71540.1"/>
    <property type="molecule type" value="Genomic_DNA"/>
</dbReference>
<evidence type="ECO:0000256" key="1">
    <source>
        <dbReference type="ARBA" id="ARBA00004651"/>
    </source>
</evidence>
<dbReference type="Pfam" id="PF02656">
    <property type="entry name" value="DUF202"/>
    <property type="match status" value="1"/>
</dbReference>
<gene>
    <name evidence="8" type="ORF">SAMN05216174_11644</name>
</gene>
<feature type="domain" description="DUF202" evidence="7">
    <location>
        <begin position="15"/>
        <end position="82"/>
    </location>
</feature>
<dbReference type="RefSeq" id="WP_091455855.1">
    <property type="nucleotide sequence ID" value="NZ_FMZZ01000016.1"/>
</dbReference>
<dbReference type="GO" id="GO:0005886">
    <property type="term" value="C:plasma membrane"/>
    <property type="evidence" value="ECO:0007669"/>
    <property type="project" value="UniProtKB-SubCell"/>
</dbReference>
<feature type="transmembrane region" description="Helical" evidence="6">
    <location>
        <begin position="95"/>
        <end position="115"/>
    </location>
</feature>
<dbReference type="STRING" id="1271860.SAMN05216174_11644"/>
<evidence type="ECO:0000313" key="9">
    <source>
        <dbReference type="Proteomes" id="UP000199501"/>
    </source>
</evidence>
<name>A0A1G6WZZ3_9PSEU</name>
<dbReference type="InterPro" id="IPR003807">
    <property type="entry name" value="DUF202"/>
</dbReference>
<evidence type="ECO:0000256" key="2">
    <source>
        <dbReference type="ARBA" id="ARBA00022475"/>
    </source>
</evidence>
<comment type="subcellular location">
    <subcellularLocation>
        <location evidence="1">Cell membrane</location>
        <topology evidence="1">Multi-pass membrane protein</topology>
    </subcellularLocation>
</comment>
<proteinExistence type="predicted"/>
<keyword evidence="4 6" id="KW-1133">Transmembrane helix</keyword>
<feature type="transmembrane region" description="Helical" evidence="6">
    <location>
        <begin position="24"/>
        <end position="44"/>
    </location>
</feature>
<organism evidence="8 9">
    <name type="scientific">Actinokineospora iranica</name>
    <dbReference type="NCBI Taxonomy" id="1271860"/>
    <lineage>
        <taxon>Bacteria</taxon>
        <taxon>Bacillati</taxon>
        <taxon>Actinomycetota</taxon>
        <taxon>Actinomycetes</taxon>
        <taxon>Pseudonocardiales</taxon>
        <taxon>Pseudonocardiaceae</taxon>
        <taxon>Actinokineospora</taxon>
    </lineage>
</organism>